<protein>
    <submittedName>
        <fullName evidence="10">ABC transporter</fullName>
        <ecNumber evidence="10">3.6.1.3</ecNumber>
    </submittedName>
    <submittedName>
        <fullName evidence="11">Nickel import ATP-binding protein NikO</fullName>
    </submittedName>
</protein>
<gene>
    <name evidence="10" type="ORF">DEACI_1323</name>
    <name evidence="11" type="ORF">DEACI_3935</name>
</gene>
<evidence type="ECO:0000256" key="1">
    <source>
        <dbReference type="ARBA" id="ARBA00004202"/>
    </source>
</evidence>
<dbReference type="InterPro" id="IPR027417">
    <property type="entry name" value="P-loop_NTPase"/>
</dbReference>
<keyword evidence="3" id="KW-0813">Transport</keyword>
<name>A0A8S0X4A8_9FIRM</name>
<dbReference type="RefSeq" id="WP_240984311.1">
    <property type="nucleotide sequence ID" value="NZ_CDGJ01000132.1"/>
</dbReference>
<evidence type="ECO:0000256" key="6">
    <source>
        <dbReference type="ARBA" id="ARBA00022840"/>
    </source>
</evidence>
<keyword evidence="4" id="KW-1003">Cell membrane</keyword>
<dbReference type="AlphaFoldDB" id="A0A8S0X4A8"/>
<sequence>MTKSIPLFTLRSVSYNYLPDKPVLTQINLDLYQGESLAILGANGSGKSTLLKLLCGLIFPTAGEITAFGQTLSEESLRNQAFLQNFRQQVGFVFQNSDAQLFSATVWDELAFAPLQAGLPTETVQTRVRDTAELLGIQHLLERPPYRLSGGEKKKVALASVLAVNPEVLFLDEPTNGLDPRTQFWLVEFLTALKDAGKTVIIATHDLSIVEDIAERVIVIREDHTLAADGPTLKILSDRNLLLDVNLIHERSHFHVGAARHHG</sequence>
<dbReference type="Proteomes" id="UP001071230">
    <property type="component" value="Unassembled WGS sequence"/>
</dbReference>
<dbReference type="Pfam" id="PF00005">
    <property type="entry name" value="ABC_tran"/>
    <property type="match status" value="1"/>
</dbReference>
<dbReference type="GO" id="GO:0043190">
    <property type="term" value="C:ATP-binding cassette (ABC) transporter complex"/>
    <property type="evidence" value="ECO:0007669"/>
    <property type="project" value="TreeGrafter"/>
</dbReference>
<organism evidence="10">
    <name type="scientific">Acididesulfobacillus acetoxydans</name>
    <dbReference type="NCBI Taxonomy" id="1561005"/>
    <lineage>
        <taxon>Bacteria</taxon>
        <taxon>Bacillati</taxon>
        <taxon>Bacillota</taxon>
        <taxon>Clostridia</taxon>
        <taxon>Eubacteriales</taxon>
        <taxon>Peptococcaceae</taxon>
        <taxon>Acididesulfobacillus</taxon>
    </lineage>
</organism>
<evidence type="ECO:0000313" key="12">
    <source>
        <dbReference type="Proteomes" id="UP001071230"/>
    </source>
</evidence>
<evidence type="ECO:0000313" key="10">
    <source>
        <dbReference type="EMBL" id="CAA7600670.1"/>
    </source>
</evidence>
<evidence type="ECO:0000256" key="4">
    <source>
        <dbReference type="ARBA" id="ARBA00022475"/>
    </source>
</evidence>
<dbReference type="InterPro" id="IPR015856">
    <property type="entry name" value="ABC_transpr_CbiO/EcfA_su"/>
</dbReference>
<evidence type="ECO:0000256" key="2">
    <source>
        <dbReference type="ARBA" id="ARBA00005417"/>
    </source>
</evidence>
<accession>A0A8S0X4A8</accession>
<keyword evidence="5" id="KW-0547">Nucleotide-binding</keyword>
<dbReference type="CDD" id="cd03225">
    <property type="entry name" value="ABC_cobalt_CbiO_domain1"/>
    <property type="match status" value="1"/>
</dbReference>
<evidence type="ECO:0000256" key="5">
    <source>
        <dbReference type="ARBA" id="ARBA00022741"/>
    </source>
</evidence>
<dbReference type="EMBL" id="CDGJ01000132">
    <property type="protein sequence ID" value="CEJ09451.1"/>
    <property type="molecule type" value="Genomic_DNA"/>
</dbReference>
<keyword evidence="6 11" id="KW-0067">ATP-binding</keyword>
<evidence type="ECO:0000259" key="9">
    <source>
        <dbReference type="PROSITE" id="PS50893"/>
    </source>
</evidence>
<keyword evidence="7" id="KW-1278">Translocase</keyword>
<dbReference type="PANTHER" id="PTHR43553">
    <property type="entry name" value="HEAVY METAL TRANSPORTER"/>
    <property type="match status" value="1"/>
</dbReference>
<evidence type="ECO:0000256" key="3">
    <source>
        <dbReference type="ARBA" id="ARBA00022448"/>
    </source>
</evidence>
<dbReference type="EC" id="3.6.1.3" evidence="10"/>
<dbReference type="InterPro" id="IPR003439">
    <property type="entry name" value="ABC_transporter-like_ATP-bd"/>
</dbReference>
<evidence type="ECO:0000256" key="7">
    <source>
        <dbReference type="ARBA" id="ARBA00022967"/>
    </source>
</evidence>
<reference evidence="10" key="2">
    <citation type="submission" date="2020-01" db="EMBL/GenBank/DDBJ databases">
        <authorList>
            <person name="Hornung B."/>
        </authorList>
    </citation>
    <scope>NUCLEOTIDE SEQUENCE</scope>
    <source>
        <strain evidence="10">PacBioINE</strain>
    </source>
</reference>
<dbReference type="EMBL" id="LR746496">
    <property type="protein sequence ID" value="CAA7600670.1"/>
    <property type="molecule type" value="Genomic_DNA"/>
</dbReference>
<evidence type="ECO:0000313" key="11">
    <source>
        <dbReference type="EMBL" id="CEJ09451.1"/>
    </source>
</evidence>
<reference evidence="11" key="1">
    <citation type="submission" date="2014-11" db="EMBL/GenBank/DDBJ databases">
        <authorList>
            <person name="Hornung B.V."/>
        </authorList>
    </citation>
    <scope>NUCLEOTIDE SEQUENCE</scope>
    <source>
        <strain evidence="11">INE</strain>
    </source>
</reference>
<proteinExistence type="inferred from homology"/>
<keyword evidence="12" id="KW-1185">Reference proteome</keyword>
<dbReference type="KEGG" id="aacx:DEACI_1323"/>
<dbReference type="GO" id="GO:0016887">
    <property type="term" value="F:ATP hydrolysis activity"/>
    <property type="evidence" value="ECO:0007669"/>
    <property type="project" value="InterPro"/>
</dbReference>
<comment type="subcellular location">
    <subcellularLocation>
        <location evidence="1">Cell membrane</location>
        <topology evidence="1">Peripheral membrane protein</topology>
    </subcellularLocation>
</comment>
<dbReference type="InterPro" id="IPR003593">
    <property type="entry name" value="AAA+_ATPase"/>
</dbReference>
<dbReference type="Gene3D" id="3.40.50.300">
    <property type="entry name" value="P-loop containing nucleotide triphosphate hydrolases"/>
    <property type="match status" value="1"/>
</dbReference>
<dbReference type="FunFam" id="3.40.50.300:FF:000224">
    <property type="entry name" value="Energy-coupling factor transporter ATP-binding protein EcfA"/>
    <property type="match status" value="1"/>
</dbReference>
<dbReference type="GO" id="GO:0005524">
    <property type="term" value="F:ATP binding"/>
    <property type="evidence" value="ECO:0007669"/>
    <property type="project" value="UniProtKB-KW"/>
</dbReference>
<dbReference type="PROSITE" id="PS50893">
    <property type="entry name" value="ABC_TRANSPORTER_2"/>
    <property type="match status" value="1"/>
</dbReference>
<keyword evidence="10" id="KW-0378">Hydrolase</keyword>
<dbReference type="SUPFAM" id="SSF52540">
    <property type="entry name" value="P-loop containing nucleoside triphosphate hydrolases"/>
    <property type="match status" value="1"/>
</dbReference>
<evidence type="ECO:0000256" key="8">
    <source>
        <dbReference type="ARBA" id="ARBA00023136"/>
    </source>
</evidence>
<dbReference type="SMART" id="SM00382">
    <property type="entry name" value="AAA"/>
    <property type="match status" value="1"/>
</dbReference>
<feature type="domain" description="ABC transporter" evidence="9">
    <location>
        <begin position="8"/>
        <end position="247"/>
    </location>
</feature>
<dbReference type="InterPro" id="IPR017871">
    <property type="entry name" value="ABC_transporter-like_CS"/>
</dbReference>
<dbReference type="InterPro" id="IPR050095">
    <property type="entry name" value="ECF_ABC_transporter_ATP-bd"/>
</dbReference>
<dbReference type="GO" id="GO:0042626">
    <property type="term" value="F:ATPase-coupled transmembrane transporter activity"/>
    <property type="evidence" value="ECO:0007669"/>
    <property type="project" value="TreeGrafter"/>
</dbReference>
<keyword evidence="8" id="KW-0472">Membrane</keyword>
<comment type="similarity">
    <text evidence="2">Belongs to the ABC transporter superfamily.</text>
</comment>
<dbReference type="Proteomes" id="UP000836597">
    <property type="component" value="Chromosome"/>
</dbReference>
<dbReference type="PROSITE" id="PS00211">
    <property type="entry name" value="ABC_TRANSPORTER_1"/>
    <property type="match status" value="1"/>
</dbReference>